<dbReference type="Proteomes" id="UP001054902">
    <property type="component" value="Unassembled WGS sequence"/>
</dbReference>
<name>A0AAD3H5Y7_9STRA</name>
<sequence>MIIRVRAVLSLLALFSLDVAVEGFSIVKPSQHLGIHQGSLKIKHQLNLKDDDDDEEADDDIDISDRDWRAFRAQLVMKDSAVTDEEDEKTSPSSDGKSETIIYEDDLDGIGSLFTDDEATPMNEDNFTPLEPSQWAYDAGKLIEQGAVILGGVEQEFGFGLRQQYFHKVVCLILDHDENFTKGIILNRPTDMLLLDENDEKWRIWFGGDVQNLSHPMPDIVCMHTIPKGTDDLIDKTSKTVMKDIQWCSFRDAKLLVKKGVCKTSDFWCFAGYCGWGPGQLMGELERKSWYMCATDSQTLLKELQKQSAYTDPRDAGIDTWELLMNMIGRSDTAEECSGDFEDLMLKEWARNNLLSVEAGGNAGIRLQPSDVATTNMRLVQGETIDDFMKQTVSALKAGSVGVGSVLRASSADRSPFLLQDQEFHKSIILVIAEDDNTSVGLILNEPSSQPFEMELRDKKGQSKEVVLPVRFGGQYSIRGQAPLVWLHYSEALREAKCGSAVGKDSGIWQCTQADAVDAISAGIAKPSDFLIVSGLSVWIKGERGVSDGLRGEVKKGRFEVVKESRIGKVWNALQTQTILTKMDFVKNLSNGINAWKAAGESSTDEVEEEAPISGIGEGYDEEDDKLVFKSDVKVSKLSDDALKSWVATFLLGAPSLGA</sequence>
<dbReference type="PANTHER" id="PTHR31984:SF17">
    <property type="entry name" value="TRANSCRIPTIONAL REGULATOR"/>
    <property type="match status" value="1"/>
</dbReference>
<dbReference type="SUPFAM" id="SSF143456">
    <property type="entry name" value="VC0467-like"/>
    <property type="match status" value="2"/>
</dbReference>
<feature type="region of interest" description="Disordered" evidence="1">
    <location>
        <begin position="81"/>
        <end position="100"/>
    </location>
</feature>
<keyword evidence="5" id="KW-1185">Reference proteome</keyword>
<dbReference type="EMBL" id="BLLK01000045">
    <property type="protein sequence ID" value="GFH51154.1"/>
    <property type="molecule type" value="Genomic_DNA"/>
</dbReference>
<feature type="signal peptide" evidence="2">
    <location>
        <begin position="1"/>
        <end position="23"/>
    </location>
</feature>
<evidence type="ECO:0000256" key="2">
    <source>
        <dbReference type="SAM" id="SignalP"/>
    </source>
</evidence>
<dbReference type="InterPro" id="IPR003774">
    <property type="entry name" value="AlgH-like"/>
</dbReference>
<evidence type="ECO:0000256" key="1">
    <source>
        <dbReference type="SAM" id="MobiDB-lite"/>
    </source>
</evidence>
<feature type="chain" id="PRO_5041997557" description="Rhodanese domain-containing protein" evidence="2">
    <location>
        <begin position="24"/>
        <end position="659"/>
    </location>
</feature>
<dbReference type="AlphaFoldDB" id="A0AAD3H5Y7"/>
<dbReference type="Gene3D" id="3.40.1740.10">
    <property type="entry name" value="VC0467-like"/>
    <property type="match status" value="2"/>
</dbReference>
<keyword evidence="2" id="KW-0732">Signal</keyword>
<dbReference type="InterPro" id="IPR001763">
    <property type="entry name" value="Rhodanese-like_dom"/>
</dbReference>
<evidence type="ECO:0000313" key="4">
    <source>
        <dbReference type="EMBL" id="GFH51154.1"/>
    </source>
</evidence>
<reference evidence="4 5" key="1">
    <citation type="journal article" date="2021" name="Sci. Rep.">
        <title>The genome of the diatom Chaetoceros tenuissimus carries an ancient integrated fragment of an extant virus.</title>
        <authorList>
            <person name="Hongo Y."/>
            <person name="Kimura K."/>
            <person name="Takaki Y."/>
            <person name="Yoshida Y."/>
            <person name="Baba S."/>
            <person name="Kobayashi G."/>
            <person name="Nagasaki K."/>
            <person name="Hano T."/>
            <person name="Tomaru Y."/>
        </authorList>
    </citation>
    <scope>NUCLEOTIDE SEQUENCE [LARGE SCALE GENOMIC DNA]</scope>
    <source>
        <strain evidence="4 5">NIES-3715</strain>
    </source>
</reference>
<feature type="domain" description="Rhodanese" evidence="3">
    <location>
        <begin position="586"/>
        <end position="605"/>
    </location>
</feature>
<evidence type="ECO:0000259" key="3">
    <source>
        <dbReference type="PROSITE" id="PS50206"/>
    </source>
</evidence>
<dbReference type="Pfam" id="PF02622">
    <property type="entry name" value="DUF179"/>
    <property type="match status" value="2"/>
</dbReference>
<dbReference type="PROSITE" id="PS50206">
    <property type="entry name" value="RHODANESE_3"/>
    <property type="match status" value="1"/>
</dbReference>
<comment type="caution">
    <text evidence="4">The sequence shown here is derived from an EMBL/GenBank/DDBJ whole genome shotgun (WGS) entry which is preliminary data.</text>
</comment>
<gene>
    <name evidence="4" type="ORF">CTEN210_07630</name>
</gene>
<dbReference type="PANTHER" id="PTHR31984">
    <property type="entry name" value="TRANSPORTER, PUTATIVE (DUF179)-RELATED"/>
    <property type="match status" value="1"/>
</dbReference>
<proteinExistence type="predicted"/>
<organism evidence="4 5">
    <name type="scientific">Chaetoceros tenuissimus</name>
    <dbReference type="NCBI Taxonomy" id="426638"/>
    <lineage>
        <taxon>Eukaryota</taxon>
        <taxon>Sar</taxon>
        <taxon>Stramenopiles</taxon>
        <taxon>Ochrophyta</taxon>
        <taxon>Bacillariophyta</taxon>
        <taxon>Coscinodiscophyceae</taxon>
        <taxon>Chaetocerotophycidae</taxon>
        <taxon>Chaetocerotales</taxon>
        <taxon>Chaetocerotaceae</taxon>
        <taxon>Chaetoceros</taxon>
    </lineage>
</organism>
<protein>
    <recommendedName>
        <fullName evidence="3">Rhodanese domain-containing protein</fullName>
    </recommendedName>
</protein>
<accession>A0AAD3H5Y7</accession>
<evidence type="ECO:0000313" key="5">
    <source>
        <dbReference type="Proteomes" id="UP001054902"/>
    </source>
</evidence>